<dbReference type="EC" id="6.3.2.-" evidence="6"/>
<evidence type="ECO:0000313" key="5">
    <source>
        <dbReference type="EMBL" id="AVK95088.1"/>
    </source>
</evidence>
<dbReference type="Proteomes" id="UP000238825">
    <property type="component" value="Chromosome"/>
</dbReference>
<organism evidence="5 7">
    <name type="scientific">Lysinibacillus sphaericus</name>
    <name type="common">Bacillus sphaericus</name>
    <dbReference type="NCBI Taxonomy" id="1421"/>
    <lineage>
        <taxon>Bacteria</taxon>
        <taxon>Bacillati</taxon>
        <taxon>Bacillota</taxon>
        <taxon>Bacilli</taxon>
        <taxon>Bacillales</taxon>
        <taxon>Bacillaceae</taxon>
        <taxon>Lysinibacillus</taxon>
    </lineage>
</organism>
<comment type="similarity">
    <text evidence="2">Belongs to the IucA/IucC family.</text>
</comment>
<dbReference type="EMBL" id="CP019980">
    <property type="protein sequence ID" value="AVK95088.1"/>
    <property type="molecule type" value="Genomic_DNA"/>
</dbReference>
<dbReference type="AlphaFoldDB" id="A0A2S0JVI9"/>
<dbReference type="Gene3D" id="1.10.510.40">
    <property type="match status" value="1"/>
</dbReference>
<dbReference type="Pfam" id="PF06276">
    <property type="entry name" value="FhuF"/>
    <property type="match status" value="1"/>
</dbReference>
<evidence type="ECO:0000313" key="6">
    <source>
        <dbReference type="EMBL" id="SUV19588.1"/>
    </source>
</evidence>
<dbReference type="Pfam" id="PF04183">
    <property type="entry name" value="IucA_IucC"/>
    <property type="match status" value="1"/>
</dbReference>
<protein>
    <submittedName>
        <fullName evidence="5">IucA/IucC family siderophore biosynthesis protein</fullName>
    </submittedName>
    <submittedName>
        <fullName evidence="6">Petrobactin biosynthesis protein AsbB</fullName>
        <ecNumber evidence="6">6.3.2.-</ecNumber>
    </submittedName>
</protein>
<dbReference type="GO" id="GO:0019290">
    <property type="term" value="P:siderophore biosynthetic process"/>
    <property type="evidence" value="ECO:0007669"/>
    <property type="project" value="InterPro"/>
</dbReference>
<proteinExistence type="inferred from homology"/>
<dbReference type="GO" id="GO:0016881">
    <property type="term" value="F:acid-amino acid ligase activity"/>
    <property type="evidence" value="ECO:0007669"/>
    <property type="project" value="UniProtKB-ARBA"/>
</dbReference>
<gene>
    <name evidence="6" type="primary">asbB_2</name>
    <name evidence="5" type="ORF">LS41612_01645</name>
    <name evidence="6" type="ORF">NCTC10338_04472</name>
</gene>
<reference evidence="5 7" key="1">
    <citation type="submission" date="2017-03" db="EMBL/GenBank/DDBJ databases">
        <title>The whole genome sequencing and assembly of Lysinibacillus sphaericus DSM 28T strain.</title>
        <authorList>
            <person name="Lee Y.-J."/>
            <person name="Yi H."/>
            <person name="Bahn Y.-S."/>
            <person name="Kim J.F."/>
            <person name="Lee D.-W."/>
        </authorList>
    </citation>
    <scope>NUCLEOTIDE SEQUENCE [LARGE SCALE GENOMIC DNA]</scope>
    <source>
        <strain evidence="5 7">DSM 28</strain>
    </source>
</reference>
<dbReference type="Proteomes" id="UP000255295">
    <property type="component" value="Unassembled WGS sequence"/>
</dbReference>
<name>A0A2S0JVI9_LYSSH</name>
<dbReference type="Gene3D" id="6.10.250.3370">
    <property type="match status" value="1"/>
</dbReference>
<dbReference type="GeneID" id="48274883"/>
<evidence type="ECO:0000313" key="7">
    <source>
        <dbReference type="Proteomes" id="UP000238825"/>
    </source>
</evidence>
<dbReference type="InterPro" id="IPR037455">
    <property type="entry name" value="LucA/IucC-like"/>
</dbReference>
<reference evidence="6 8" key="2">
    <citation type="submission" date="2018-06" db="EMBL/GenBank/DDBJ databases">
        <authorList>
            <consortium name="Pathogen Informatics"/>
            <person name="Doyle S."/>
        </authorList>
    </citation>
    <scope>NUCLEOTIDE SEQUENCE [LARGE SCALE GENOMIC DNA]</scope>
    <source>
        <strain evidence="6 8">NCTC10338</strain>
    </source>
</reference>
<dbReference type="Gene3D" id="3.30.310.280">
    <property type="match status" value="1"/>
</dbReference>
<evidence type="ECO:0000313" key="8">
    <source>
        <dbReference type="Proteomes" id="UP000255295"/>
    </source>
</evidence>
<sequence length="597" mass="69335">MKLMTAFMPVSEASYKTVQERLKCQTLEALLFEEIIPVTKNGKYYSFQGQNVQGEAVLYTCEVVEKWSFGRVKVKPNSIQRDGDANVSIYTFLEEVVQQTLDGQHTKTFVQELLETFVKDSQAKSNQPPSIPAEDLHYEALESHMIDGHPYHPSYKSRVGFTLADNHLYGPEFNQDIALTWLAVRRHFVDIAVLEPTAINKMYQHHLQPEELAHFTQQLRAQIDEDEQAYVFLPVHPWQFEHIIATVFYPQIADKTIIILGKSESSYRAQQSIRSLSNRHSAQASYLKLPLSITNTSTSRILAHHTTQNAPIISAWLDRVIKSDEYLKNCQFEILKETIGVSFRYQKLSVIQYAVAYGTLGVIHRENIAQYLQEDEQAWPLNALMHKQKNGEAFIQQAIALYGVEKWSRALIETLVTPIVHLLYVHGIALESHAQNIILVLKNNFPHRIIIKDLHDGVRFCSSELLHPEWEPKLNPEPATHRQFNRYSFLKTAKVSEVRDYTFDAFFFICMTELCFTLEEFGLREEDFWRTCTEVILAYQQQHPQYKDRFQTFDLFAADALIEEMTKRRIYGDQTLYFRKAQNPLLQALEFLKNEEK</sequence>
<evidence type="ECO:0000259" key="4">
    <source>
        <dbReference type="Pfam" id="PF06276"/>
    </source>
</evidence>
<evidence type="ECO:0000259" key="3">
    <source>
        <dbReference type="Pfam" id="PF04183"/>
    </source>
</evidence>
<dbReference type="InterPro" id="IPR007310">
    <property type="entry name" value="Aerobactin_biosyn_IucA/IucC_N"/>
</dbReference>
<keyword evidence="6" id="KW-0436">Ligase</keyword>
<dbReference type="EMBL" id="UFSZ01000001">
    <property type="protein sequence ID" value="SUV19588.1"/>
    <property type="molecule type" value="Genomic_DNA"/>
</dbReference>
<evidence type="ECO:0000256" key="2">
    <source>
        <dbReference type="ARBA" id="ARBA00007832"/>
    </source>
</evidence>
<comment type="pathway">
    <text evidence="1">Siderophore biosynthesis.</text>
</comment>
<dbReference type="PANTHER" id="PTHR34384">
    <property type="entry name" value="L-2,3-DIAMINOPROPANOATE--CITRATE LIGASE"/>
    <property type="match status" value="1"/>
</dbReference>
<evidence type="ECO:0000256" key="1">
    <source>
        <dbReference type="ARBA" id="ARBA00004924"/>
    </source>
</evidence>
<dbReference type="PANTHER" id="PTHR34384:SF6">
    <property type="entry name" value="STAPHYLOFERRIN B SYNTHASE"/>
    <property type="match status" value="1"/>
</dbReference>
<dbReference type="InterPro" id="IPR022770">
    <property type="entry name" value="IucA/IucC-like_C"/>
</dbReference>
<feature type="domain" description="Aerobactin siderophore biosynthesis IucA/IucC-like C-terminal" evidence="4">
    <location>
        <begin position="406"/>
        <end position="559"/>
    </location>
</feature>
<feature type="domain" description="Aerobactin siderophore biosynthesis IucA/IucC N-terminal" evidence="3">
    <location>
        <begin position="138"/>
        <end position="386"/>
    </location>
</feature>
<accession>A0A2S0JVI9</accession>
<dbReference type="RefSeq" id="WP_024364022.1">
    <property type="nucleotide sequence ID" value="NZ_BJNS01000038.1"/>
</dbReference>